<dbReference type="Gene3D" id="1.10.150.240">
    <property type="entry name" value="Putative phosphatase, domain 2"/>
    <property type="match status" value="1"/>
</dbReference>
<dbReference type="SFLD" id="SFLDS00003">
    <property type="entry name" value="Haloacid_Dehalogenase"/>
    <property type="match status" value="1"/>
</dbReference>
<protein>
    <submittedName>
        <fullName evidence="1">HAD-IA family hydrolase</fullName>
    </submittedName>
</protein>
<organism evidence="1 2">
    <name type="scientific">Maribacter luteus</name>
    <dbReference type="NCBI Taxonomy" id="2594478"/>
    <lineage>
        <taxon>Bacteria</taxon>
        <taxon>Pseudomonadati</taxon>
        <taxon>Bacteroidota</taxon>
        <taxon>Flavobacteriia</taxon>
        <taxon>Flavobacteriales</taxon>
        <taxon>Flavobacteriaceae</taxon>
        <taxon>Maribacter</taxon>
    </lineage>
</organism>
<keyword evidence="1" id="KW-0378">Hydrolase</keyword>
<dbReference type="SUPFAM" id="SSF56784">
    <property type="entry name" value="HAD-like"/>
    <property type="match status" value="1"/>
</dbReference>
<gene>
    <name evidence="1" type="ORF">GJ691_10610</name>
</gene>
<dbReference type="PANTHER" id="PTHR43611">
    <property type="entry name" value="ALPHA-D-GLUCOSE 1-PHOSPHATE PHOSPHATASE"/>
    <property type="match status" value="1"/>
</dbReference>
<dbReference type="NCBIfam" id="TIGR01509">
    <property type="entry name" value="HAD-SF-IA-v3"/>
    <property type="match status" value="1"/>
</dbReference>
<accession>A0A6I2MP81</accession>
<keyword evidence="2" id="KW-1185">Reference proteome</keyword>
<dbReference type="RefSeq" id="WP_154366686.1">
    <property type="nucleotide sequence ID" value="NZ_WKJH01000008.1"/>
</dbReference>
<sequence length="205" mass="24087">MKVIDTVIFDLGGVLIDWNPKYLYREVFNGDEEKMDWFLNTICTYEWNMEHDAGRPIKEGTELLINDYPEYESWIRLYYDQWPKMLGGPISDTVKILKRLKQMETYNLFALTNWSNETFPIAKERYGFLNDFEGIVVSGDEKTRKPYPEIYGIILDRYKISPDKAVFIDDNHDNIVTADKLGIKGIHFKNADQLQEELLALNVKL</sequence>
<evidence type="ECO:0000313" key="2">
    <source>
        <dbReference type="Proteomes" id="UP000443153"/>
    </source>
</evidence>
<dbReference type="CDD" id="cd02603">
    <property type="entry name" value="HAD_sEH-N_like"/>
    <property type="match status" value="1"/>
</dbReference>
<dbReference type="Proteomes" id="UP000443153">
    <property type="component" value="Unassembled WGS sequence"/>
</dbReference>
<dbReference type="EMBL" id="WKJH01000008">
    <property type="protein sequence ID" value="MRX64622.1"/>
    <property type="molecule type" value="Genomic_DNA"/>
</dbReference>
<dbReference type="AlphaFoldDB" id="A0A6I2MP81"/>
<proteinExistence type="predicted"/>
<reference evidence="1 2" key="1">
    <citation type="submission" date="2019-11" db="EMBL/GenBank/DDBJ databases">
        <title>Maribacter lutea sp. nov., a marine bacterium isolated from intertidal sand.</title>
        <authorList>
            <person name="Liu A."/>
        </authorList>
    </citation>
    <scope>NUCLEOTIDE SEQUENCE [LARGE SCALE GENOMIC DNA]</scope>
    <source>
        <strain evidence="1 2">RZ05</strain>
    </source>
</reference>
<dbReference type="InterPro" id="IPR023198">
    <property type="entry name" value="PGP-like_dom2"/>
</dbReference>
<dbReference type="PRINTS" id="PR00413">
    <property type="entry name" value="HADHALOGNASE"/>
</dbReference>
<dbReference type="Gene3D" id="3.40.50.1000">
    <property type="entry name" value="HAD superfamily/HAD-like"/>
    <property type="match status" value="1"/>
</dbReference>
<dbReference type="InterPro" id="IPR023214">
    <property type="entry name" value="HAD_sf"/>
</dbReference>
<dbReference type="PANTHER" id="PTHR43611:SF3">
    <property type="entry name" value="FLAVIN MONONUCLEOTIDE HYDROLASE 1, CHLOROPLATIC"/>
    <property type="match status" value="1"/>
</dbReference>
<dbReference type="InterPro" id="IPR036412">
    <property type="entry name" value="HAD-like_sf"/>
</dbReference>
<dbReference type="GO" id="GO:0016787">
    <property type="term" value="F:hydrolase activity"/>
    <property type="evidence" value="ECO:0007669"/>
    <property type="project" value="UniProtKB-KW"/>
</dbReference>
<evidence type="ECO:0000313" key="1">
    <source>
        <dbReference type="EMBL" id="MRX64622.1"/>
    </source>
</evidence>
<name>A0A6I2MP81_9FLAO</name>
<dbReference type="Pfam" id="PF00702">
    <property type="entry name" value="Hydrolase"/>
    <property type="match status" value="1"/>
</dbReference>
<dbReference type="SFLD" id="SFLDG01129">
    <property type="entry name" value="C1.5:_HAD__Beta-PGM__Phosphata"/>
    <property type="match status" value="1"/>
</dbReference>
<comment type="caution">
    <text evidence="1">The sequence shown here is derived from an EMBL/GenBank/DDBJ whole genome shotgun (WGS) entry which is preliminary data.</text>
</comment>
<dbReference type="OrthoDB" id="9797415at2"/>
<dbReference type="InterPro" id="IPR006439">
    <property type="entry name" value="HAD-SF_hydro_IA"/>
</dbReference>